<dbReference type="Proteomes" id="UP000215616">
    <property type="component" value="Unassembled WGS sequence"/>
</dbReference>
<organism evidence="2 3">
    <name type="scientific">Caulobacter vibrioides</name>
    <name type="common">Caulobacter crescentus</name>
    <dbReference type="NCBI Taxonomy" id="155892"/>
    <lineage>
        <taxon>Bacteria</taxon>
        <taxon>Pseudomonadati</taxon>
        <taxon>Pseudomonadota</taxon>
        <taxon>Alphaproteobacteria</taxon>
        <taxon>Caulobacterales</taxon>
        <taxon>Caulobacteraceae</taxon>
        <taxon>Caulobacter</taxon>
    </lineage>
</organism>
<feature type="region of interest" description="Disordered" evidence="1">
    <location>
        <begin position="58"/>
        <end position="106"/>
    </location>
</feature>
<dbReference type="AlphaFoldDB" id="A0A258D3V9"/>
<comment type="caution">
    <text evidence="2">The sequence shown here is derived from an EMBL/GenBank/DDBJ whole genome shotgun (WGS) entry which is preliminary data.</text>
</comment>
<evidence type="ECO:0008006" key="4">
    <source>
        <dbReference type="Google" id="ProtNLM"/>
    </source>
</evidence>
<gene>
    <name evidence="2" type="ORF">B7Z12_12305</name>
</gene>
<name>A0A258D3V9_CAUVI</name>
<proteinExistence type="predicted"/>
<evidence type="ECO:0000256" key="1">
    <source>
        <dbReference type="SAM" id="MobiDB-lite"/>
    </source>
</evidence>
<accession>A0A258D3V9</accession>
<reference evidence="2 3" key="1">
    <citation type="submission" date="2017-03" db="EMBL/GenBank/DDBJ databases">
        <title>Lifting the veil on microbial sulfur biogeochemistry in mining wastewaters.</title>
        <authorList>
            <person name="Kantor R.S."/>
            <person name="Colenbrander Nelson T."/>
            <person name="Marshall S."/>
            <person name="Bennett D."/>
            <person name="Apte S."/>
            <person name="Camacho D."/>
            <person name="Thomas B.C."/>
            <person name="Warren L.A."/>
            <person name="Banfield J.F."/>
        </authorList>
    </citation>
    <scope>NUCLEOTIDE SEQUENCE [LARGE SCALE GENOMIC DNA]</scope>
    <source>
        <strain evidence="2">32-67-7</strain>
    </source>
</reference>
<sequence>MIVDVETSAAARPAELTAVRTMIERVQERHDLHPDRLAADTGYSSNETLEWLVNHHGIAPTSRPSTSLAGPAGPSPETTPPMIRRRPISLSGRQGPEAISASLPRR</sequence>
<dbReference type="EMBL" id="NCDQ01000195">
    <property type="protein sequence ID" value="OYX02316.1"/>
    <property type="molecule type" value="Genomic_DNA"/>
</dbReference>
<evidence type="ECO:0000313" key="2">
    <source>
        <dbReference type="EMBL" id="OYX02316.1"/>
    </source>
</evidence>
<evidence type="ECO:0000313" key="3">
    <source>
        <dbReference type="Proteomes" id="UP000215616"/>
    </source>
</evidence>
<protein>
    <recommendedName>
        <fullName evidence="4">Transposase</fullName>
    </recommendedName>
</protein>